<dbReference type="RefSeq" id="WP_167177602.1">
    <property type="nucleotide sequence ID" value="NZ_JAAOYM010000003.1"/>
</dbReference>
<dbReference type="Proteomes" id="UP000545493">
    <property type="component" value="Unassembled WGS sequence"/>
</dbReference>
<protein>
    <submittedName>
        <fullName evidence="1">Uncharacterized protein</fullName>
    </submittedName>
</protein>
<evidence type="ECO:0000313" key="2">
    <source>
        <dbReference type="Proteomes" id="UP000545493"/>
    </source>
</evidence>
<accession>A0A7X5ZTF3</accession>
<name>A0A7X5ZTF3_9PSEU</name>
<evidence type="ECO:0000313" key="1">
    <source>
        <dbReference type="EMBL" id="NIJ14994.1"/>
    </source>
</evidence>
<dbReference type="EMBL" id="JAAOYM010000003">
    <property type="protein sequence ID" value="NIJ14994.1"/>
    <property type="molecule type" value="Genomic_DNA"/>
</dbReference>
<keyword evidence="2" id="KW-1185">Reference proteome</keyword>
<reference evidence="1 2" key="1">
    <citation type="submission" date="2020-03" db="EMBL/GenBank/DDBJ databases">
        <title>Sequencing the genomes of 1000 actinobacteria strains.</title>
        <authorList>
            <person name="Klenk H.-P."/>
        </authorList>
    </citation>
    <scope>NUCLEOTIDE SEQUENCE [LARGE SCALE GENOMIC DNA]</scope>
    <source>
        <strain evidence="1 2">DSM 45685</strain>
    </source>
</reference>
<gene>
    <name evidence="1" type="ORF">FHU38_005402</name>
</gene>
<dbReference type="AlphaFoldDB" id="A0A7X5ZTF3"/>
<organism evidence="1 2">
    <name type="scientific">Saccharomonospora amisosensis</name>
    <dbReference type="NCBI Taxonomy" id="1128677"/>
    <lineage>
        <taxon>Bacteria</taxon>
        <taxon>Bacillati</taxon>
        <taxon>Actinomycetota</taxon>
        <taxon>Actinomycetes</taxon>
        <taxon>Pseudonocardiales</taxon>
        <taxon>Pseudonocardiaceae</taxon>
        <taxon>Saccharomonospora</taxon>
    </lineage>
</organism>
<comment type="caution">
    <text evidence="1">The sequence shown here is derived from an EMBL/GenBank/DDBJ whole genome shotgun (WGS) entry which is preliminary data.</text>
</comment>
<proteinExistence type="predicted"/>
<sequence>MNELDALLNDPARPDRHLLELDLSKSRAEAAVANGDVDTADHVAVFTPAR</sequence>